<dbReference type="InterPro" id="IPR006311">
    <property type="entry name" value="TAT_signal"/>
</dbReference>
<reference evidence="2 3" key="1">
    <citation type="submission" date="2021-01" db="EMBL/GenBank/DDBJ databases">
        <title>Genome sequence of Shewanella schlegeliana JCM 11561.</title>
        <authorList>
            <person name="Zhang H."/>
            <person name="Li C."/>
        </authorList>
    </citation>
    <scope>NUCLEOTIDE SEQUENCE [LARGE SCALE GENOMIC DNA]</scope>
    <source>
        <strain evidence="2 3">JCM 11561</strain>
    </source>
</reference>
<evidence type="ECO:0000256" key="1">
    <source>
        <dbReference type="SAM" id="SignalP"/>
    </source>
</evidence>
<feature type="chain" id="PRO_5047446917" evidence="1">
    <location>
        <begin position="36"/>
        <end position="403"/>
    </location>
</feature>
<accession>A0ABS1SV92</accession>
<feature type="signal peptide" evidence="1">
    <location>
        <begin position="1"/>
        <end position="35"/>
    </location>
</feature>
<dbReference type="PANTHER" id="PTHR10443">
    <property type="entry name" value="MICROSOMAL DIPEPTIDASE"/>
    <property type="match status" value="1"/>
</dbReference>
<dbReference type="InterPro" id="IPR032466">
    <property type="entry name" value="Metal_Hydrolase"/>
</dbReference>
<dbReference type="InterPro" id="IPR008257">
    <property type="entry name" value="Pept_M19"/>
</dbReference>
<dbReference type="Gene3D" id="3.20.20.140">
    <property type="entry name" value="Metal-dependent hydrolases"/>
    <property type="match status" value="1"/>
</dbReference>
<proteinExistence type="predicted"/>
<dbReference type="EMBL" id="JAESVD010000002">
    <property type="protein sequence ID" value="MBL4912443.1"/>
    <property type="molecule type" value="Genomic_DNA"/>
</dbReference>
<dbReference type="PANTHER" id="PTHR10443:SF12">
    <property type="entry name" value="DIPEPTIDASE"/>
    <property type="match status" value="1"/>
</dbReference>
<dbReference type="Pfam" id="PF01244">
    <property type="entry name" value="Peptidase_M19"/>
    <property type="match status" value="1"/>
</dbReference>
<name>A0ABS1SV92_9GAMM</name>
<evidence type="ECO:0000313" key="3">
    <source>
        <dbReference type="Proteomes" id="UP000604898"/>
    </source>
</evidence>
<dbReference type="Proteomes" id="UP000604898">
    <property type="component" value="Unassembled WGS sequence"/>
</dbReference>
<organism evidence="2 3">
    <name type="scientific">Shewanella schlegeliana</name>
    <dbReference type="NCBI Taxonomy" id="190308"/>
    <lineage>
        <taxon>Bacteria</taxon>
        <taxon>Pseudomonadati</taxon>
        <taxon>Pseudomonadota</taxon>
        <taxon>Gammaproteobacteria</taxon>
        <taxon>Alteromonadales</taxon>
        <taxon>Shewanellaceae</taxon>
        <taxon>Shewanella</taxon>
    </lineage>
</organism>
<keyword evidence="1" id="KW-0732">Signal</keyword>
<dbReference type="PROSITE" id="PS51318">
    <property type="entry name" value="TAT"/>
    <property type="match status" value="1"/>
</dbReference>
<protein>
    <submittedName>
        <fullName evidence="2">Membrane dipeptidase</fullName>
    </submittedName>
</protein>
<evidence type="ECO:0000313" key="2">
    <source>
        <dbReference type="EMBL" id="MBL4912443.1"/>
    </source>
</evidence>
<sequence>MQGSSMHHFANRRQLLKALGAAGLLSQFGALPAFAATHSRFAANPSAAWDSKQRLYVDGLCFLPDDLNDATASNIDAYICDISDIEAIKQADGTTNYKRSYKACIKSISEAKQRVEANPDKLLLGLTGKDVNLAKHTERTAVFFQIQGADCVEQSIDTDLSQVDEFYDKGLRVLQLTHHYGNAFSGGALDNDASGGLNQPLTSAGIALIDKLNSENILVDISHSSVQTALDTAHVSQSPIVQSHGAARAIVNHARCSPDNVIKAIADTGGLFGVFMMSFWLTNDKVPTTEHYIAQLKHVANVGGIDAVAIANDYPLRGQKTLLELNNNNAEGVKQYLDWWYSLRAKQVLGYDVEPEHVVIPELNHIERMNRIDMALGKAGFTSLERDKIMGKNWDRVLNEVLI</sequence>
<dbReference type="PROSITE" id="PS51365">
    <property type="entry name" value="RENAL_DIPEPTIDASE_2"/>
    <property type="match status" value="1"/>
</dbReference>
<gene>
    <name evidence="2" type="ORF">JMA39_04730</name>
</gene>
<comment type="caution">
    <text evidence="2">The sequence shown here is derived from an EMBL/GenBank/DDBJ whole genome shotgun (WGS) entry which is preliminary data.</text>
</comment>
<dbReference type="SUPFAM" id="SSF51556">
    <property type="entry name" value="Metallo-dependent hydrolases"/>
    <property type="match status" value="1"/>
</dbReference>
<keyword evidence="3" id="KW-1185">Reference proteome</keyword>